<protein>
    <submittedName>
        <fullName evidence="1">Uncharacterized protein</fullName>
    </submittedName>
</protein>
<dbReference type="Gene3D" id="3.40.50.1820">
    <property type="entry name" value="alpha/beta hydrolase"/>
    <property type="match status" value="1"/>
</dbReference>
<dbReference type="EMBL" id="LZYO01000188">
    <property type="protein sequence ID" value="ODH26409.1"/>
    <property type="molecule type" value="Genomic_DNA"/>
</dbReference>
<dbReference type="Proteomes" id="UP000242814">
    <property type="component" value="Unassembled WGS sequence"/>
</dbReference>
<comment type="caution">
    <text evidence="1">The sequence shown here is derived from an EMBL/GenBank/DDBJ whole genome shotgun (WGS) entry which is preliminary data.</text>
</comment>
<proteinExistence type="predicted"/>
<dbReference type="AlphaFoldDB" id="A0A1D2JCK0"/>
<organism evidence="1 2">
    <name type="scientific">Paracoccidioides brasiliensis</name>
    <dbReference type="NCBI Taxonomy" id="121759"/>
    <lineage>
        <taxon>Eukaryota</taxon>
        <taxon>Fungi</taxon>
        <taxon>Dikarya</taxon>
        <taxon>Ascomycota</taxon>
        <taxon>Pezizomycotina</taxon>
        <taxon>Eurotiomycetes</taxon>
        <taxon>Eurotiomycetidae</taxon>
        <taxon>Onygenales</taxon>
        <taxon>Ajellomycetaceae</taxon>
        <taxon>Paracoccidioides</taxon>
    </lineage>
</organism>
<accession>A0A1D2JCK0</accession>
<name>A0A1D2JCK0_PARBR</name>
<sequence>MPLLADTGYHVVAPDQRRYGRTTTGWDTREFADVDLDSFSCIKPDPRRSRPCSRLGISKVSSV</sequence>
<evidence type="ECO:0000313" key="2">
    <source>
        <dbReference type="Proteomes" id="UP000242814"/>
    </source>
</evidence>
<gene>
    <name evidence="1" type="ORF">ACO22_04627</name>
</gene>
<dbReference type="SUPFAM" id="SSF53474">
    <property type="entry name" value="alpha/beta-Hydrolases"/>
    <property type="match status" value="1"/>
</dbReference>
<reference evidence="1 2" key="1">
    <citation type="submission" date="2016-06" db="EMBL/GenBank/DDBJ databases">
        <authorList>
            <person name="Kjaerup R.B."/>
            <person name="Dalgaard T.S."/>
            <person name="Juul-Madsen H.R."/>
        </authorList>
    </citation>
    <scope>NUCLEOTIDE SEQUENCE [LARGE SCALE GENOMIC DNA]</scope>
    <source>
        <strain evidence="1 2">Pb300</strain>
    </source>
</reference>
<dbReference type="VEuPathDB" id="FungiDB:PADG_12290"/>
<dbReference type="InterPro" id="IPR029058">
    <property type="entry name" value="AB_hydrolase_fold"/>
</dbReference>
<evidence type="ECO:0000313" key="1">
    <source>
        <dbReference type="EMBL" id="ODH26409.1"/>
    </source>
</evidence>